<keyword evidence="3 6" id="KW-0812">Transmembrane</keyword>
<evidence type="ECO:0000256" key="1">
    <source>
        <dbReference type="ARBA" id="ARBA00004370"/>
    </source>
</evidence>
<sequence length="352" mass="37286">MWPRPPSPPPPGSDARRGTVEAVSSVSSDPPGPPGSPGSPALPEPPESSPYRFLLSRQWVILTLVALLLIPAMVRLGFWQWNRHEERVARNELIAASLAADPVPVDGLTAPGRGPADGDRYRPVTATGTYDTRGEVVVRQRTGTGKRIGYHVLTPLVRADGTAVLVNRGWIPTGEDLTRFPDVPPAPAGEVTVTGRLMPDERTGEGVKEKEGLPPRQVMLIDSGRLARELDRPVLGGYLALAETSPEPPGEQPELLPEPDHNGIGAHLAYAFQWWLFAAAVPVGWAVLVRRERRDRAAEAERAGNGAGGGPGDGPGGGSREDAEGARTAGHPVPPSARPVPAAPGTADRRAD</sequence>
<feature type="region of interest" description="Disordered" evidence="7">
    <location>
        <begin position="106"/>
        <end position="126"/>
    </location>
</feature>
<dbReference type="EMBL" id="PGGW01000019">
    <property type="protein sequence ID" value="PJE98363.1"/>
    <property type="molecule type" value="Genomic_DNA"/>
</dbReference>
<comment type="caution">
    <text evidence="8">The sequence shown here is derived from an EMBL/GenBank/DDBJ whole genome shotgun (WGS) entry which is preliminary data.</text>
</comment>
<feature type="compositionally biased region" description="Pro residues" evidence="7">
    <location>
        <begin position="30"/>
        <end position="47"/>
    </location>
</feature>
<feature type="region of interest" description="Disordered" evidence="7">
    <location>
        <begin position="1"/>
        <end position="47"/>
    </location>
</feature>
<dbReference type="Pfam" id="PF02104">
    <property type="entry name" value="SURF1"/>
    <property type="match status" value="1"/>
</dbReference>
<organism evidence="8 9">
    <name type="scientific">Streptomyces carminius</name>
    <dbReference type="NCBI Taxonomy" id="2665496"/>
    <lineage>
        <taxon>Bacteria</taxon>
        <taxon>Bacillati</taxon>
        <taxon>Actinomycetota</taxon>
        <taxon>Actinomycetes</taxon>
        <taxon>Kitasatosporales</taxon>
        <taxon>Streptomycetaceae</taxon>
        <taxon>Streptomyces</taxon>
    </lineage>
</organism>
<feature type="compositionally biased region" description="Gly residues" evidence="7">
    <location>
        <begin position="305"/>
        <end position="318"/>
    </location>
</feature>
<evidence type="ECO:0000256" key="4">
    <source>
        <dbReference type="ARBA" id="ARBA00022989"/>
    </source>
</evidence>
<feature type="transmembrane region" description="Helical" evidence="6">
    <location>
        <begin position="268"/>
        <end position="288"/>
    </location>
</feature>
<evidence type="ECO:0000313" key="9">
    <source>
        <dbReference type="Proteomes" id="UP000230407"/>
    </source>
</evidence>
<keyword evidence="5 6" id="KW-0472">Membrane</keyword>
<name>A0A2M8M2D2_9ACTN</name>
<evidence type="ECO:0000256" key="5">
    <source>
        <dbReference type="ARBA" id="ARBA00023136"/>
    </source>
</evidence>
<evidence type="ECO:0000313" key="8">
    <source>
        <dbReference type="EMBL" id="PJE98363.1"/>
    </source>
</evidence>
<proteinExistence type="inferred from homology"/>
<evidence type="ECO:0000256" key="2">
    <source>
        <dbReference type="ARBA" id="ARBA00007165"/>
    </source>
</evidence>
<evidence type="ECO:0000256" key="7">
    <source>
        <dbReference type="SAM" id="MobiDB-lite"/>
    </source>
</evidence>
<keyword evidence="4 6" id="KW-1133">Transmembrane helix</keyword>
<dbReference type="GO" id="GO:0005886">
    <property type="term" value="C:plasma membrane"/>
    <property type="evidence" value="ECO:0007669"/>
    <property type="project" value="UniProtKB-SubCell"/>
</dbReference>
<keyword evidence="6" id="KW-1003">Cell membrane</keyword>
<accession>A0A2M8M2D2</accession>
<gene>
    <name evidence="8" type="ORF">CUT44_06490</name>
</gene>
<dbReference type="PROSITE" id="PS50895">
    <property type="entry name" value="SURF1"/>
    <property type="match status" value="1"/>
</dbReference>
<protein>
    <recommendedName>
        <fullName evidence="6">SURF1-like protein</fullName>
    </recommendedName>
</protein>
<feature type="region of interest" description="Disordered" evidence="7">
    <location>
        <begin position="299"/>
        <end position="352"/>
    </location>
</feature>
<reference evidence="8 9" key="1">
    <citation type="submission" date="2017-11" db="EMBL/GenBank/DDBJ databases">
        <title>Streptomyces carmine sp. nov., a novel actinomycete isolated from Sophora alopecuroides in Xinjiang, China.</title>
        <authorList>
            <person name="Wang Y."/>
            <person name="Luo X."/>
            <person name="Wan C."/>
            <person name="Zhang L."/>
        </authorList>
    </citation>
    <scope>NUCLEOTIDE SEQUENCE [LARGE SCALE GENOMIC DNA]</scope>
    <source>
        <strain evidence="8 9">TRM SA0054</strain>
    </source>
</reference>
<feature type="compositionally biased region" description="Pro residues" evidence="7">
    <location>
        <begin position="332"/>
        <end position="342"/>
    </location>
</feature>
<comment type="similarity">
    <text evidence="2 6">Belongs to the SURF1 family.</text>
</comment>
<feature type="region of interest" description="Disordered" evidence="7">
    <location>
        <begin position="241"/>
        <end position="260"/>
    </location>
</feature>
<dbReference type="PANTHER" id="PTHR23427:SF2">
    <property type="entry name" value="SURFEIT LOCUS PROTEIN 1"/>
    <property type="match status" value="1"/>
</dbReference>
<dbReference type="InterPro" id="IPR002994">
    <property type="entry name" value="Surf1/Shy1"/>
</dbReference>
<comment type="subcellular location">
    <subcellularLocation>
        <location evidence="6">Cell membrane</location>
        <topology evidence="6">Multi-pass membrane protein</topology>
    </subcellularLocation>
    <subcellularLocation>
        <location evidence="1">Membrane</location>
    </subcellularLocation>
</comment>
<keyword evidence="9" id="KW-1185">Reference proteome</keyword>
<dbReference type="CDD" id="cd06662">
    <property type="entry name" value="SURF1"/>
    <property type="match status" value="1"/>
</dbReference>
<dbReference type="PANTHER" id="PTHR23427">
    <property type="entry name" value="SURFEIT LOCUS PROTEIN"/>
    <property type="match status" value="1"/>
</dbReference>
<evidence type="ECO:0000256" key="3">
    <source>
        <dbReference type="ARBA" id="ARBA00022692"/>
    </source>
</evidence>
<dbReference type="InterPro" id="IPR045214">
    <property type="entry name" value="Surf1/Surf4"/>
</dbReference>
<feature type="compositionally biased region" description="Pro residues" evidence="7">
    <location>
        <begin position="1"/>
        <end position="12"/>
    </location>
</feature>
<dbReference type="AlphaFoldDB" id="A0A2M8M2D2"/>
<comment type="caution">
    <text evidence="6">Lacks conserved residue(s) required for the propagation of feature annotation.</text>
</comment>
<evidence type="ECO:0000256" key="6">
    <source>
        <dbReference type="RuleBase" id="RU363076"/>
    </source>
</evidence>
<dbReference type="Proteomes" id="UP000230407">
    <property type="component" value="Unassembled WGS sequence"/>
</dbReference>